<dbReference type="CDD" id="cd01992">
    <property type="entry name" value="TilS_N"/>
    <property type="match status" value="1"/>
</dbReference>
<evidence type="ECO:0000256" key="6">
    <source>
        <dbReference type="ARBA" id="ARBA00022741"/>
    </source>
</evidence>
<dbReference type="GO" id="GO:0005737">
    <property type="term" value="C:cytoplasm"/>
    <property type="evidence" value="ECO:0007669"/>
    <property type="project" value="UniProtKB-SubCell"/>
</dbReference>
<dbReference type="NCBIfam" id="TIGR02433">
    <property type="entry name" value="lysidine_TilS_C"/>
    <property type="match status" value="1"/>
</dbReference>
<dbReference type="GO" id="GO:0032267">
    <property type="term" value="F:tRNA(Ile)-lysidine synthase activity"/>
    <property type="evidence" value="ECO:0007669"/>
    <property type="project" value="UniProtKB-EC"/>
</dbReference>
<keyword evidence="4" id="KW-0436">Ligase</keyword>
<dbReference type="InterPro" id="IPR012094">
    <property type="entry name" value="tRNA_Ile_lys_synt"/>
</dbReference>
<protein>
    <recommendedName>
        <fullName evidence="2">tRNA(Ile)-lysidine synthetase</fullName>
        <ecNumber evidence="2">6.3.4.19</ecNumber>
    </recommendedName>
</protein>
<feature type="non-terminal residue" evidence="10">
    <location>
        <position position="1"/>
    </location>
</feature>
<evidence type="ECO:0000259" key="9">
    <source>
        <dbReference type="SMART" id="SM00977"/>
    </source>
</evidence>
<evidence type="ECO:0000256" key="7">
    <source>
        <dbReference type="ARBA" id="ARBA00022840"/>
    </source>
</evidence>
<comment type="subcellular location">
    <subcellularLocation>
        <location evidence="1">Cytoplasm</location>
    </subcellularLocation>
</comment>
<gene>
    <name evidence="10" type="ORF">METZ01_LOCUS293490</name>
</gene>
<name>A0A382LVQ3_9ZZZZ</name>
<dbReference type="InterPro" id="IPR012796">
    <property type="entry name" value="Lysidine-tRNA-synth_C"/>
</dbReference>
<comment type="catalytic activity">
    <reaction evidence="8">
        <text>cytidine(34) in tRNA(Ile2) + L-lysine + ATP = lysidine(34) in tRNA(Ile2) + AMP + diphosphate + H(+)</text>
        <dbReference type="Rhea" id="RHEA:43744"/>
        <dbReference type="Rhea" id="RHEA-COMP:10625"/>
        <dbReference type="Rhea" id="RHEA-COMP:10670"/>
        <dbReference type="ChEBI" id="CHEBI:15378"/>
        <dbReference type="ChEBI" id="CHEBI:30616"/>
        <dbReference type="ChEBI" id="CHEBI:32551"/>
        <dbReference type="ChEBI" id="CHEBI:33019"/>
        <dbReference type="ChEBI" id="CHEBI:82748"/>
        <dbReference type="ChEBI" id="CHEBI:83665"/>
        <dbReference type="ChEBI" id="CHEBI:456215"/>
        <dbReference type="EC" id="6.3.4.19"/>
    </reaction>
</comment>
<dbReference type="GO" id="GO:0008033">
    <property type="term" value="P:tRNA processing"/>
    <property type="evidence" value="ECO:0007669"/>
    <property type="project" value="UniProtKB-KW"/>
</dbReference>
<reference evidence="10" key="1">
    <citation type="submission" date="2018-05" db="EMBL/GenBank/DDBJ databases">
        <authorList>
            <person name="Lanie J.A."/>
            <person name="Ng W.-L."/>
            <person name="Kazmierczak K.M."/>
            <person name="Andrzejewski T.M."/>
            <person name="Davidsen T.M."/>
            <person name="Wayne K.J."/>
            <person name="Tettelin H."/>
            <person name="Glass J.I."/>
            <person name="Rusch D."/>
            <person name="Podicherti R."/>
            <person name="Tsui H.-C.T."/>
            <person name="Winkler M.E."/>
        </authorList>
    </citation>
    <scope>NUCLEOTIDE SEQUENCE</scope>
</reference>
<dbReference type="SUPFAM" id="SSF56037">
    <property type="entry name" value="PheT/TilS domain"/>
    <property type="match status" value="1"/>
</dbReference>
<dbReference type="InterPro" id="IPR011063">
    <property type="entry name" value="TilS/TtcA_N"/>
</dbReference>
<dbReference type="InterPro" id="IPR014729">
    <property type="entry name" value="Rossmann-like_a/b/a_fold"/>
</dbReference>
<accession>A0A382LVQ3</accession>
<keyword evidence="6" id="KW-0547">Nucleotide-binding</keyword>
<evidence type="ECO:0000256" key="1">
    <source>
        <dbReference type="ARBA" id="ARBA00004496"/>
    </source>
</evidence>
<evidence type="ECO:0000256" key="3">
    <source>
        <dbReference type="ARBA" id="ARBA00022490"/>
    </source>
</evidence>
<dbReference type="SUPFAM" id="SSF52402">
    <property type="entry name" value="Adenine nucleotide alpha hydrolases-like"/>
    <property type="match status" value="1"/>
</dbReference>
<evidence type="ECO:0000256" key="8">
    <source>
        <dbReference type="ARBA" id="ARBA00048539"/>
    </source>
</evidence>
<dbReference type="InterPro" id="IPR012795">
    <property type="entry name" value="tRNA_Ile_lys_synt_N"/>
</dbReference>
<evidence type="ECO:0000313" key="10">
    <source>
        <dbReference type="EMBL" id="SVC40636.1"/>
    </source>
</evidence>
<dbReference type="AlphaFoldDB" id="A0A382LVQ3"/>
<evidence type="ECO:0000256" key="5">
    <source>
        <dbReference type="ARBA" id="ARBA00022694"/>
    </source>
</evidence>
<dbReference type="GO" id="GO:0005524">
    <property type="term" value="F:ATP binding"/>
    <property type="evidence" value="ECO:0007669"/>
    <property type="project" value="UniProtKB-KW"/>
</dbReference>
<sequence>LCKSISVDCFFGAVDVPSLSKVLRISLEDAARRARNRFLLEACTEQNSEAVALGHTANDQSETILMHLIRGSGLDGLTGMKLLSNRVIEKDPPLKVFRPLLEIARIDIEAYCSAVGETPQTDSTNFSYDHTRNSIRHNLLPALENFNPRITEALNRLALSTRRDLEFIEEASYGAWAAAADVDTGIVTINLDKLTDLPESLSYRLIRKAVGIIKGNLNGITLDHIEAVINLSRGPSGNKIDLPEGVTATKGYNELLISKTEYNAIPLPVLDNEYKISIPGELSIPGWKITAASKKAPIEYPERLETLGGTAWLNFTGKKKEKTLIVRSRRPGDSFHPKGLVGEKKLQDFMVDAHIPRLWRDRIPIVESTSGIAWVVGWRTAEWASPIAGQPSV</sequence>
<evidence type="ECO:0000256" key="2">
    <source>
        <dbReference type="ARBA" id="ARBA00013267"/>
    </source>
</evidence>
<dbReference type="PANTHER" id="PTHR43033:SF1">
    <property type="entry name" value="TRNA(ILE)-LYSIDINE SYNTHASE-RELATED"/>
    <property type="match status" value="1"/>
</dbReference>
<dbReference type="SMART" id="SM00977">
    <property type="entry name" value="TilS_C"/>
    <property type="match status" value="1"/>
</dbReference>
<dbReference type="Pfam" id="PF01171">
    <property type="entry name" value="ATP_bind_3"/>
    <property type="match status" value="1"/>
</dbReference>
<dbReference type="SUPFAM" id="SSF82829">
    <property type="entry name" value="MesJ substrate recognition domain-like"/>
    <property type="match status" value="1"/>
</dbReference>
<dbReference type="EMBL" id="UINC01089491">
    <property type="protein sequence ID" value="SVC40636.1"/>
    <property type="molecule type" value="Genomic_DNA"/>
</dbReference>
<dbReference type="NCBIfam" id="TIGR02432">
    <property type="entry name" value="lysidine_TilS_N"/>
    <property type="match status" value="1"/>
</dbReference>
<dbReference type="Pfam" id="PF11734">
    <property type="entry name" value="TilS_C"/>
    <property type="match status" value="1"/>
</dbReference>
<proteinExistence type="predicted"/>
<dbReference type="EC" id="6.3.4.19" evidence="2"/>
<dbReference type="PANTHER" id="PTHR43033">
    <property type="entry name" value="TRNA(ILE)-LYSIDINE SYNTHASE-RELATED"/>
    <property type="match status" value="1"/>
</dbReference>
<keyword evidence="5" id="KW-0819">tRNA processing</keyword>
<feature type="non-terminal residue" evidence="10">
    <location>
        <position position="393"/>
    </location>
</feature>
<evidence type="ECO:0000256" key="4">
    <source>
        <dbReference type="ARBA" id="ARBA00022598"/>
    </source>
</evidence>
<feature type="domain" description="Lysidine-tRNA(Ile) synthetase C-terminal" evidence="9">
    <location>
        <begin position="324"/>
        <end position="393"/>
    </location>
</feature>
<organism evidence="10">
    <name type="scientific">marine metagenome</name>
    <dbReference type="NCBI Taxonomy" id="408172"/>
    <lineage>
        <taxon>unclassified sequences</taxon>
        <taxon>metagenomes</taxon>
        <taxon>ecological metagenomes</taxon>
    </lineage>
</organism>
<keyword evidence="7" id="KW-0067">ATP-binding</keyword>
<dbReference type="Gene3D" id="3.40.50.620">
    <property type="entry name" value="HUPs"/>
    <property type="match status" value="1"/>
</dbReference>
<keyword evidence="3" id="KW-0963">Cytoplasm</keyword>
<dbReference type="Gene3D" id="3.30.465.60">
    <property type="match status" value="1"/>
</dbReference>